<dbReference type="RefSeq" id="WP_307236298.1">
    <property type="nucleotide sequence ID" value="NZ_JAUSUZ010000001.1"/>
</dbReference>
<dbReference type="InterPro" id="IPR026337">
    <property type="entry name" value="AKG_HExxH"/>
</dbReference>
<dbReference type="AlphaFoldDB" id="A0AAE3VX75"/>
<protein>
    <recommendedName>
        <fullName evidence="3">HEXXH motif domain-containing protein</fullName>
    </recommendedName>
</protein>
<dbReference type="NCBIfam" id="TIGR04267">
    <property type="entry name" value="mod_HExxH"/>
    <property type="match status" value="1"/>
</dbReference>
<evidence type="ECO:0008006" key="3">
    <source>
        <dbReference type="Google" id="ProtNLM"/>
    </source>
</evidence>
<name>A0AAE3VX75_9ACTN</name>
<dbReference type="Proteomes" id="UP001240236">
    <property type="component" value="Unassembled WGS sequence"/>
</dbReference>
<gene>
    <name evidence="1" type="ORF">J2S42_001359</name>
</gene>
<proteinExistence type="predicted"/>
<comment type="caution">
    <text evidence="1">The sequence shown here is derived from an EMBL/GenBank/DDBJ whole genome shotgun (WGS) entry which is preliminary data.</text>
</comment>
<evidence type="ECO:0000313" key="2">
    <source>
        <dbReference type="Proteomes" id="UP001240236"/>
    </source>
</evidence>
<evidence type="ECO:0000313" key="1">
    <source>
        <dbReference type="EMBL" id="MDQ0364690.1"/>
    </source>
</evidence>
<reference evidence="1 2" key="1">
    <citation type="submission" date="2023-07" db="EMBL/GenBank/DDBJ databases">
        <title>Sequencing the genomes of 1000 actinobacteria strains.</title>
        <authorList>
            <person name="Klenk H.-P."/>
        </authorList>
    </citation>
    <scope>NUCLEOTIDE SEQUENCE [LARGE SCALE GENOMIC DNA]</scope>
    <source>
        <strain evidence="1 2">DSM 44709</strain>
    </source>
</reference>
<sequence length="449" mass="48412">MVLPTIGTASFPEAPGPLAEVRRIGADASASAGGRIIRIGDAAAEGWRSTPVLTAEADGANIRVFLDDVDPYRDFRGGMPPKPLPADDVARWRQLLKGAWPLLVAQNRPHAEAIAAAVISIDPLPATESHRPYSGSSNASFAGVRASMPNDDEQCAETLVHETRHVTLGALLQLKKFIDADDGPLLYAPWRDDPRPLSGQLQGVYAFVGITGFWRQRSGPAATFEFALRKMQVDRVLAALGEETRLSPDGRALIAGLSGTAATWSTEPVAPEATRLAADATADHYAQWRMLHMPAPRDWVTAAANAWRHGRPCPPVPIDPRACPVTDVRARDLDGRAILIRRMLRDRAEFDARAGKPAFISETTRGTLPPDAALFSGDPERARNGYLARLADEPRNRHAWSGLGLTLRALGDPASTLLLERPELINAVLAECAGAGTTELVAWMWAAAR</sequence>
<keyword evidence="2" id="KW-1185">Reference proteome</keyword>
<dbReference type="EMBL" id="JAUSUZ010000001">
    <property type="protein sequence ID" value="MDQ0364690.1"/>
    <property type="molecule type" value="Genomic_DNA"/>
</dbReference>
<organism evidence="1 2">
    <name type="scientific">Catenuloplanes indicus</name>
    <dbReference type="NCBI Taxonomy" id="137267"/>
    <lineage>
        <taxon>Bacteria</taxon>
        <taxon>Bacillati</taxon>
        <taxon>Actinomycetota</taxon>
        <taxon>Actinomycetes</taxon>
        <taxon>Micromonosporales</taxon>
        <taxon>Micromonosporaceae</taxon>
        <taxon>Catenuloplanes</taxon>
    </lineage>
</organism>
<accession>A0AAE3VX75</accession>